<feature type="compositionally biased region" description="Basic and acidic residues" evidence="1">
    <location>
        <begin position="715"/>
        <end position="735"/>
    </location>
</feature>
<proteinExistence type="predicted"/>
<dbReference type="AlphaFoldDB" id="A0A0N1IHT9"/>
<name>A0A0N1IHT9_PAPMA</name>
<accession>A0A0N1IHT9</accession>
<evidence type="ECO:0000256" key="1">
    <source>
        <dbReference type="SAM" id="MobiDB-lite"/>
    </source>
</evidence>
<organism evidence="2 3">
    <name type="scientific">Papilio machaon</name>
    <name type="common">Old World swallowtail butterfly</name>
    <dbReference type="NCBI Taxonomy" id="76193"/>
    <lineage>
        <taxon>Eukaryota</taxon>
        <taxon>Metazoa</taxon>
        <taxon>Ecdysozoa</taxon>
        <taxon>Arthropoda</taxon>
        <taxon>Hexapoda</taxon>
        <taxon>Insecta</taxon>
        <taxon>Pterygota</taxon>
        <taxon>Neoptera</taxon>
        <taxon>Endopterygota</taxon>
        <taxon>Lepidoptera</taxon>
        <taxon>Glossata</taxon>
        <taxon>Ditrysia</taxon>
        <taxon>Papilionoidea</taxon>
        <taxon>Papilionidae</taxon>
        <taxon>Papilioninae</taxon>
        <taxon>Papilio</taxon>
    </lineage>
</organism>
<gene>
    <name evidence="2" type="ORF">RR48_04509</name>
</gene>
<dbReference type="InParanoid" id="A0A0N1IHT9"/>
<dbReference type="EMBL" id="KQ460448">
    <property type="protein sequence ID" value="KPJ14683.1"/>
    <property type="molecule type" value="Genomic_DNA"/>
</dbReference>
<keyword evidence="3" id="KW-1185">Reference proteome</keyword>
<sequence length="791" mass="91121">MTSTNDGKDVNCKQSSGPKGKLYFIELYKFLDCRLSGEGGLPDRTQHLCQAWQCIHSLCLQSSPKLHLHLLGWLQTHTARTILHTEWQTPDILPQHAKLIEAIDVHIKESKDAIAKRNGSGLFWEIHLLKRAEWFKKVLSNPWGHPILKRLSNPTEEKPSDKEVIEWLKEERSEMFLSRLRQLAMSKACADIAASLATAVMDRARASAAAHEHDKGEHFHVKGEQFHDKGEHFHVKGEQFHDKGEHFHVKGEQFHDKGEHFHVKGEQFHDKGEHFHVKGEQFHDKGEHFHVKGEQFHDKGEHFHVKGEQFHDKGEHFHVKGEQFHDKGEHFHVKGEQFHDKGEHFHVKGEQFHDKGEHFHVKGEQFHDKGEHFHVKGEQFHDKVSTFMSKCKDEMKAFVCELYVRAITTGMNELERLKLKTEKASEARATEQMLSTWFTQLGSLLSKSPRLNYECALTAFSVHPSPAMYERIVAAPALPPLTTNTESTEASADANSEFGSWATDSRTTTNFVKTSETLNIKQIQNNANVLSTAVLTEGEAIGLGTDLCQDLAVLLSGPRHKILSWDINRDVLLENCRTYMERTDGGTRALTTELKYLNLDPRSFQHLPFENDDEDNIYYGIEKGYEHLVEHEDVEPENQWQQVLFDSETEDAVSSCMEDIDSSPVRRKKKKSKRIDTTDEEVDPLSLSDDQQHQKKKERPHSKERLKSKTKVSSKNKESNEKLMLEKKEQKGERKERKKKDKTNSVSETSVPLSRLIGMKVARVENMSEKLEKQNDEQKKQKIVYNIIQLR</sequence>
<reference evidence="2 3" key="1">
    <citation type="journal article" date="2015" name="Nat. Commun.">
        <title>Outbred genome sequencing and CRISPR/Cas9 gene editing in butterflies.</title>
        <authorList>
            <person name="Li X."/>
            <person name="Fan D."/>
            <person name="Zhang W."/>
            <person name="Liu G."/>
            <person name="Zhang L."/>
            <person name="Zhao L."/>
            <person name="Fang X."/>
            <person name="Chen L."/>
            <person name="Dong Y."/>
            <person name="Chen Y."/>
            <person name="Ding Y."/>
            <person name="Zhao R."/>
            <person name="Feng M."/>
            <person name="Zhu Y."/>
            <person name="Feng Y."/>
            <person name="Jiang X."/>
            <person name="Zhu D."/>
            <person name="Xiang H."/>
            <person name="Feng X."/>
            <person name="Li S."/>
            <person name="Wang J."/>
            <person name="Zhang G."/>
            <person name="Kronforst M.R."/>
            <person name="Wang W."/>
        </authorList>
    </citation>
    <scope>NUCLEOTIDE SEQUENCE [LARGE SCALE GENOMIC DNA]</scope>
    <source>
        <strain evidence="2">Ya'a_city_454_Pm</strain>
        <tissue evidence="2">Whole body</tissue>
    </source>
</reference>
<evidence type="ECO:0000313" key="2">
    <source>
        <dbReference type="EMBL" id="KPJ14683.1"/>
    </source>
</evidence>
<feature type="region of interest" description="Disordered" evidence="1">
    <location>
        <begin position="654"/>
        <end position="755"/>
    </location>
</feature>
<protein>
    <submittedName>
        <fullName evidence="2">Uncharacterized protein</fullName>
    </submittedName>
</protein>
<evidence type="ECO:0000313" key="3">
    <source>
        <dbReference type="Proteomes" id="UP000053240"/>
    </source>
</evidence>
<dbReference type="Proteomes" id="UP000053240">
    <property type="component" value="Unassembled WGS sequence"/>
</dbReference>